<dbReference type="AlphaFoldDB" id="A0A098VUZ8"/>
<dbReference type="InterPro" id="IPR036940">
    <property type="entry name" value="PI3/4_kinase_cat_sf"/>
</dbReference>
<dbReference type="EMBL" id="JMKJ01000029">
    <property type="protein sequence ID" value="KGG52903.1"/>
    <property type="molecule type" value="Genomic_DNA"/>
</dbReference>
<evidence type="ECO:0000256" key="5">
    <source>
        <dbReference type="ARBA" id="ARBA00022741"/>
    </source>
</evidence>
<dbReference type="InterPro" id="IPR018936">
    <property type="entry name" value="PI3/4_kinase_CS"/>
</dbReference>
<evidence type="ECO:0000313" key="9">
    <source>
        <dbReference type="EMBL" id="KGG52903.1"/>
    </source>
</evidence>
<dbReference type="Gene3D" id="3.30.1010.10">
    <property type="entry name" value="Phosphatidylinositol 3-kinase Catalytic Subunit, Chain A, domain 4"/>
    <property type="match status" value="1"/>
</dbReference>
<dbReference type="PROSITE" id="PS00915">
    <property type="entry name" value="PI3_4_KINASE_1"/>
    <property type="match status" value="1"/>
</dbReference>
<dbReference type="RefSeq" id="XP_013239339.1">
    <property type="nucleotide sequence ID" value="XM_013383885.1"/>
</dbReference>
<dbReference type="Gene3D" id="1.10.1070.11">
    <property type="entry name" value="Phosphatidylinositol 3-/4-kinase, catalytic domain"/>
    <property type="match status" value="1"/>
</dbReference>
<keyword evidence="4" id="KW-0808">Transferase</keyword>
<dbReference type="PANTHER" id="PTHR10048:SF15">
    <property type="entry name" value="PHOSPHATIDYLINOSITOL 4-KINASE ALPHA"/>
    <property type="match status" value="1"/>
</dbReference>
<dbReference type="InterPro" id="IPR011009">
    <property type="entry name" value="Kinase-like_dom_sf"/>
</dbReference>
<evidence type="ECO:0000256" key="3">
    <source>
        <dbReference type="ARBA" id="ARBA00012169"/>
    </source>
</evidence>
<dbReference type="FunFam" id="3.30.1010.10:FF:000014">
    <property type="entry name" value="Phosphatidylinositol 4-kinase STT4"/>
    <property type="match status" value="1"/>
</dbReference>
<dbReference type="Proteomes" id="UP000029725">
    <property type="component" value="Unassembled WGS sequence"/>
</dbReference>
<dbReference type="InterPro" id="IPR000403">
    <property type="entry name" value="PI3/4_kinase_cat_dom"/>
</dbReference>
<dbReference type="SUPFAM" id="SSF56112">
    <property type="entry name" value="Protein kinase-like (PK-like)"/>
    <property type="match status" value="2"/>
</dbReference>
<evidence type="ECO:0000256" key="2">
    <source>
        <dbReference type="ARBA" id="ARBA00006209"/>
    </source>
</evidence>
<keyword evidence="10" id="KW-1185">Reference proteome</keyword>
<dbReference type="InterPro" id="IPR015433">
    <property type="entry name" value="PI3/4_kinase"/>
</dbReference>
<dbReference type="GO" id="GO:0005737">
    <property type="term" value="C:cytoplasm"/>
    <property type="evidence" value="ECO:0007669"/>
    <property type="project" value="TreeGrafter"/>
</dbReference>
<dbReference type="GO" id="GO:0005886">
    <property type="term" value="C:plasma membrane"/>
    <property type="evidence" value="ECO:0007669"/>
    <property type="project" value="TreeGrafter"/>
</dbReference>
<dbReference type="GO" id="GO:0046854">
    <property type="term" value="P:phosphatidylinositol phosphate biosynthetic process"/>
    <property type="evidence" value="ECO:0007669"/>
    <property type="project" value="InterPro"/>
</dbReference>
<dbReference type="GO" id="GO:0005524">
    <property type="term" value="F:ATP binding"/>
    <property type="evidence" value="ECO:0007669"/>
    <property type="project" value="UniProtKB-KW"/>
</dbReference>
<comment type="catalytic activity">
    <reaction evidence="1">
        <text>a 1,2-diacyl-sn-glycero-3-phospho-(1D-myo-inositol) + ATP = a 1,2-diacyl-sn-glycero-3-phospho-(1D-myo-inositol 4-phosphate) + ADP + H(+)</text>
        <dbReference type="Rhea" id="RHEA:19877"/>
        <dbReference type="ChEBI" id="CHEBI:15378"/>
        <dbReference type="ChEBI" id="CHEBI:30616"/>
        <dbReference type="ChEBI" id="CHEBI:57880"/>
        <dbReference type="ChEBI" id="CHEBI:58178"/>
        <dbReference type="ChEBI" id="CHEBI:456216"/>
        <dbReference type="EC" id="2.7.1.67"/>
    </reaction>
</comment>
<feature type="domain" description="PI3K/PI4K catalytic" evidence="8">
    <location>
        <begin position="123"/>
        <end position="410"/>
    </location>
</feature>
<evidence type="ECO:0000256" key="7">
    <source>
        <dbReference type="ARBA" id="ARBA00022840"/>
    </source>
</evidence>
<dbReference type="Pfam" id="PF00454">
    <property type="entry name" value="PI3_PI4_kinase"/>
    <property type="match status" value="2"/>
</dbReference>
<comment type="caution">
    <text evidence="9">The sequence shown here is derived from an EMBL/GenBank/DDBJ whole genome shotgun (WGS) entry which is preliminary data.</text>
</comment>
<reference evidence="9 10" key="1">
    <citation type="submission" date="2014-04" db="EMBL/GenBank/DDBJ databases">
        <title>A new species of microsporidia sheds light on the evolution of extreme parasitism.</title>
        <authorList>
            <person name="Haag K.L."/>
            <person name="James T.Y."/>
            <person name="Larsson R."/>
            <person name="Schaer T.M."/>
            <person name="Refardt D."/>
            <person name="Pombert J.-F."/>
            <person name="Ebert D."/>
        </authorList>
    </citation>
    <scope>NUCLEOTIDE SEQUENCE [LARGE SCALE GENOMIC DNA]</scope>
    <source>
        <strain evidence="9 10">UGP3</strain>
        <tissue evidence="9">Spores</tissue>
    </source>
</reference>
<dbReference type="HOGENOM" id="CLU_011483_0_0_1"/>
<proteinExistence type="inferred from homology"/>
<evidence type="ECO:0000313" key="10">
    <source>
        <dbReference type="Proteomes" id="UP000029725"/>
    </source>
</evidence>
<keyword evidence="7" id="KW-0067">ATP-binding</keyword>
<dbReference type="PANTHER" id="PTHR10048">
    <property type="entry name" value="PHOSPHATIDYLINOSITOL KINASE"/>
    <property type="match status" value="1"/>
</dbReference>
<dbReference type="GeneID" id="25258205"/>
<evidence type="ECO:0000259" key="8">
    <source>
        <dbReference type="PROSITE" id="PS50290"/>
    </source>
</evidence>
<dbReference type="GO" id="GO:0004430">
    <property type="term" value="F:1-phosphatidylinositol 4-kinase activity"/>
    <property type="evidence" value="ECO:0007669"/>
    <property type="project" value="UniProtKB-EC"/>
</dbReference>
<evidence type="ECO:0000256" key="1">
    <source>
        <dbReference type="ARBA" id="ARBA00001686"/>
    </source>
</evidence>
<dbReference type="OrthoDB" id="10264149at2759"/>
<accession>A0A098VUZ8</accession>
<organism evidence="9 10">
    <name type="scientific">Mitosporidium daphniae</name>
    <dbReference type="NCBI Taxonomy" id="1485682"/>
    <lineage>
        <taxon>Eukaryota</taxon>
        <taxon>Fungi</taxon>
        <taxon>Fungi incertae sedis</taxon>
        <taxon>Microsporidia</taxon>
        <taxon>Mitosporidium</taxon>
    </lineage>
</organism>
<dbReference type="VEuPathDB" id="MicrosporidiaDB:DI09_126p20"/>
<evidence type="ECO:0000256" key="6">
    <source>
        <dbReference type="ARBA" id="ARBA00022777"/>
    </source>
</evidence>
<protein>
    <recommendedName>
        <fullName evidence="3">1-phosphatidylinositol 4-kinase</fullName>
        <ecNumber evidence="3">2.7.1.67</ecNumber>
    </recommendedName>
</protein>
<dbReference type="SMART" id="SM00146">
    <property type="entry name" value="PI3Kc"/>
    <property type="match status" value="1"/>
</dbReference>
<comment type="similarity">
    <text evidence="2">Belongs to the PI3/PI4-kinase family. Type III PI4K subfamily.</text>
</comment>
<gene>
    <name evidence="9" type="ORF">DI09_126p20</name>
</gene>
<keyword evidence="6" id="KW-0418">Kinase</keyword>
<name>A0A098VUZ8_9MICR</name>
<dbReference type="EC" id="2.7.1.67" evidence="3"/>
<keyword evidence="5" id="KW-0547">Nucleotide-binding</keyword>
<evidence type="ECO:0000256" key="4">
    <source>
        <dbReference type="ARBA" id="ARBA00022679"/>
    </source>
</evidence>
<dbReference type="PROSITE" id="PS50290">
    <property type="entry name" value="PI3_4_KINASE_3"/>
    <property type="match status" value="1"/>
</dbReference>
<dbReference type="GO" id="GO:0048015">
    <property type="term" value="P:phosphatidylinositol-mediated signaling"/>
    <property type="evidence" value="ECO:0007669"/>
    <property type="project" value="TreeGrafter"/>
</dbReference>
<sequence length="429" mass="49571">MIKQFILETASISQLFSHQIIWNMHANYYIDEQATKADPLKSTFEQITQEIVDKMHEEEKRFYEREFNFFEKVTSISGTLKPLVKKAKEEKKAKIDEEMSKITVDPGVYLPSSPEYRLVDIYPKSGRPLQSHAKAPFMATFKVEIESENDKSQMITVDKSVIFKVGDDCRQDVLALQIIRLANEVFKEAHLGLFLYPYRVIATNPGCGIIEVIPNSISRDQLGREQINSLYDYFVLKFGPEGTISFAKEVFYSKSCCIFNCFLPFGHQRSAQWKYHGRRFWPHNPYWYVSVFIQLLDFGYILDISPGGINFESVPFKLTKEMLQLLGNSTDSPYYLEFKELCIKAFLSLRPYADEFVQVAALMLESGLPCFKYGPSSIARFKSRFKVDLSLSDAKAYIAHAQKCMMNFSVKQTQSRIELMEPINFGMFI</sequence>